<name>A0A1S5R3P6_9CAUD</name>
<dbReference type="EMBL" id="KU873925">
    <property type="protein sequence ID" value="AND75028.1"/>
    <property type="molecule type" value="Genomic_DNA"/>
</dbReference>
<keyword evidence="2" id="KW-1185">Reference proteome</keyword>
<protein>
    <recommendedName>
        <fullName evidence="3">T4-like virus tail tube protein gp19</fullName>
    </recommendedName>
</protein>
<dbReference type="Proteomes" id="UP000225821">
    <property type="component" value="Segment"/>
</dbReference>
<evidence type="ECO:0000313" key="1">
    <source>
        <dbReference type="EMBL" id="AND75028.1"/>
    </source>
</evidence>
<dbReference type="OrthoDB" id="11402at10239"/>
<evidence type="ECO:0008006" key="3">
    <source>
        <dbReference type="Google" id="ProtNLM"/>
    </source>
</evidence>
<gene>
    <name evidence="1" type="ORF">pf16_105</name>
</gene>
<organism evidence="1 2">
    <name type="scientific">Pseudomonas phage pf16</name>
    <dbReference type="NCBI Taxonomy" id="1815630"/>
    <lineage>
        <taxon>Viruses</taxon>
        <taxon>Duplodnaviria</taxon>
        <taxon>Heunggongvirae</taxon>
        <taxon>Uroviricota</taxon>
        <taxon>Caudoviricetes</taxon>
        <taxon>Chakrabartyvirus</taxon>
        <taxon>Chakrabartyvirus pf16</taxon>
    </lineage>
</organism>
<proteinExistence type="predicted"/>
<reference evidence="1 2" key="1">
    <citation type="submission" date="2016-03" db="EMBL/GenBank/DDBJ databases">
        <title>Characterisation of pf16 and phiPMW: Two novel phages infecting Pseudomonas putida PpG1.</title>
        <authorList>
            <person name="Magill D.J."/>
            <person name="Krylov V.N."/>
            <person name="Shaburova O.V."/>
            <person name="Allen C.C.R."/>
            <person name="McGrath J.W."/>
            <person name="Quinn J.P."/>
            <person name="Kulakov L.A."/>
        </authorList>
    </citation>
    <scope>NUCLEOTIDE SEQUENCE [LARGE SCALE GENOMIC DNA]</scope>
</reference>
<evidence type="ECO:0000313" key="2">
    <source>
        <dbReference type="Proteomes" id="UP000225821"/>
    </source>
</evidence>
<sequence length="167" mass="18817">MSQDISTYKQYNPARNGTYIFTITSSRNISFKLQNAAVPGVMLGGTPFQTQLIDIIIPSNKIDFSGPLPLRMLLSEDLTEWIDVYRWMVELTRENDISGDTAELTILNSQNVPVLRFVYTGVWPLTLGDIQYTVVGEETVLSCDVSFNFDTFILENLKTGERIGHAE</sequence>
<accession>A0A1S5R3P6</accession>